<feature type="compositionally biased region" description="Low complexity" evidence="1">
    <location>
        <begin position="137"/>
        <end position="148"/>
    </location>
</feature>
<organism evidence="2 3">
    <name type="scientific">Phytophthora fragariaefolia</name>
    <dbReference type="NCBI Taxonomy" id="1490495"/>
    <lineage>
        <taxon>Eukaryota</taxon>
        <taxon>Sar</taxon>
        <taxon>Stramenopiles</taxon>
        <taxon>Oomycota</taxon>
        <taxon>Peronosporomycetes</taxon>
        <taxon>Peronosporales</taxon>
        <taxon>Peronosporaceae</taxon>
        <taxon>Phytophthora</taxon>
    </lineage>
</organism>
<keyword evidence="3" id="KW-1185">Reference proteome</keyword>
<dbReference type="EMBL" id="BSXT01003901">
    <property type="protein sequence ID" value="GMF56070.1"/>
    <property type="molecule type" value="Genomic_DNA"/>
</dbReference>
<sequence>MSTPIMQAAGTPAAPAAANTVVASSATTGSSPAPTSVVTSTVTTPSSPKRTMSLGDYTKTRSNTLFACDELEALFDVGSDADMEDDEYMKTRFPRLKGVMIQVWDHVVLVRTTRTLRARRARAATSDRPLADAGRLSSPRSGGESTSSNTVVSRTGPVRDPWMTTPSEIQTRFGSTAPPSQYALYSYSGIKDDGVTKELNFDPATD</sequence>
<evidence type="ECO:0000313" key="3">
    <source>
        <dbReference type="Proteomes" id="UP001165121"/>
    </source>
</evidence>
<feature type="compositionally biased region" description="Polar residues" evidence="1">
    <location>
        <begin position="164"/>
        <end position="179"/>
    </location>
</feature>
<accession>A0A9W7D3W5</accession>
<protein>
    <submittedName>
        <fullName evidence="2">Unnamed protein product</fullName>
    </submittedName>
</protein>
<dbReference type="AlphaFoldDB" id="A0A9W7D3W5"/>
<dbReference type="Proteomes" id="UP001165121">
    <property type="component" value="Unassembled WGS sequence"/>
</dbReference>
<feature type="region of interest" description="Disordered" evidence="1">
    <location>
        <begin position="26"/>
        <end position="55"/>
    </location>
</feature>
<comment type="caution">
    <text evidence="2">The sequence shown here is derived from an EMBL/GenBank/DDBJ whole genome shotgun (WGS) entry which is preliminary data.</text>
</comment>
<gene>
    <name evidence="2" type="ORF">Pfra01_002373100</name>
</gene>
<feature type="compositionally biased region" description="Low complexity" evidence="1">
    <location>
        <begin position="26"/>
        <end position="48"/>
    </location>
</feature>
<evidence type="ECO:0000313" key="2">
    <source>
        <dbReference type="EMBL" id="GMF56070.1"/>
    </source>
</evidence>
<feature type="region of interest" description="Disordered" evidence="1">
    <location>
        <begin position="120"/>
        <end position="179"/>
    </location>
</feature>
<proteinExistence type="predicted"/>
<reference evidence="2" key="1">
    <citation type="submission" date="2023-04" db="EMBL/GenBank/DDBJ databases">
        <title>Phytophthora fragariaefolia NBRC 109709.</title>
        <authorList>
            <person name="Ichikawa N."/>
            <person name="Sato H."/>
            <person name="Tonouchi N."/>
        </authorList>
    </citation>
    <scope>NUCLEOTIDE SEQUENCE</scope>
    <source>
        <strain evidence="2">NBRC 109709</strain>
    </source>
</reference>
<name>A0A9W7D3W5_9STRA</name>
<evidence type="ECO:0000256" key="1">
    <source>
        <dbReference type="SAM" id="MobiDB-lite"/>
    </source>
</evidence>